<feature type="compositionally biased region" description="Low complexity" evidence="1">
    <location>
        <begin position="123"/>
        <end position="134"/>
    </location>
</feature>
<feature type="region of interest" description="Disordered" evidence="1">
    <location>
        <begin position="112"/>
        <end position="179"/>
    </location>
</feature>
<proteinExistence type="predicted"/>
<evidence type="ECO:0000313" key="3">
    <source>
        <dbReference type="Proteomes" id="UP000005239"/>
    </source>
</evidence>
<evidence type="ECO:0000313" key="2">
    <source>
        <dbReference type="EnsemblMetazoa" id="PPA43479.1"/>
    </source>
</evidence>
<dbReference type="AlphaFoldDB" id="A0A2A6BGS1"/>
<reference evidence="2" key="2">
    <citation type="submission" date="2022-06" db="UniProtKB">
        <authorList>
            <consortium name="EnsemblMetazoa"/>
        </authorList>
    </citation>
    <scope>IDENTIFICATION</scope>
    <source>
        <strain evidence="2">PS312</strain>
    </source>
</reference>
<reference evidence="3" key="1">
    <citation type="journal article" date="2008" name="Nat. Genet.">
        <title>The Pristionchus pacificus genome provides a unique perspective on nematode lifestyle and parasitism.</title>
        <authorList>
            <person name="Dieterich C."/>
            <person name="Clifton S.W."/>
            <person name="Schuster L.N."/>
            <person name="Chinwalla A."/>
            <person name="Delehaunty K."/>
            <person name="Dinkelacker I."/>
            <person name="Fulton L."/>
            <person name="Fulton R."/>
            <person name="Godfrey J."/>
            <person name="Minx P."/>
            <person name="Mitreva M."/>
            <person name="Roeseler W."/>
            <person name="Tian H."/>
            <person name="Witte H."/>
            <person name="Yang S.P."/>
            <person name="Wilson R.K."/>
            <person name="Sommer R.J."/>
        </authorList>
    </citation>
    <scope>NUCLEOTIDE SEQUENCE [LARGE SCALE GENOMIC DNA]</scope>
    <source>
        <strain evidence="3">PS312</strain>
    </source>
</reference>
<name>A0A2A6BGS1_PRIPA</name>
<dbReference type="EnsemblMetazoa" id="PPA43479.1">
    <property type="protein sequence ID" value="PPA43479.1"/>
    <property type="gene ID" value="WBGene00281848"/>
</dbReference>
<organism evidence="2 3">
    <name type="scientific">Pristionchus pacificus</name>
    <name type="common">Parasitic nematode worm</name>
    <dbReference type="NCBI Taxonomy" id="54126"/>
    <lineage>
        <taxon>Eukaryota</taxon>
        <taxon>Metazoa</taxon>
        <taxon>Ecdysozoa</taxon>
        <taxon>Nematoda</taxon>
        <taxon>Chromadorea</taxon>
        <taxon>Rhabditida</taxon>
        <taxon>Rhabditina</taxon>
        <taxon>Diplogasteromorpha</taxon>
        <taxon>Diplogasteroidea</taxon>
        <taxon>Neodiplogasteridae</taxon>
        <taxon>Pristionchus</taxon>
    </lineage>
</organism>
<keyword evidence="3" id="KW-1185">Reference proteome</keyword>
<gene>
    <name evidence="2" type="primary">WBGene00281848</name>
</gene>
<sequence>MANVSNKNQKRKLTPTLTYKTIGSMISDLSLYTTQACNDVYEEDYVGQHQRRITDDLSLQGVVSEVESSMSAGRAYGRLMDSDFERSYILVPHADPEMLRIRSDRVNVKANGQKSLHLRDDQSSATSGTSAQETSESESEARTPLVNTRSKHQEKRKDRKKSDSSNQASAAPSHLTVINNNHDLKISKASSTTSTSTLIDSGFDAKISVKRKDKELCKLDLAADVANGNLRCIRINRQTFRL</sequence>
<feature type="compositionally biased region" description="Basic residues" evidence="1">
    <location>
        <begin position="149"/>
        <end position="159"/>
    </location>
</feature>
<feature type="compositionally biased region" description="Polar residues" evidence="1">
    <location>
        <begin position="166"/>
        <end position="179"/>
    </location>
</feature>
<protein>
    <submittedName>
        <fullName evidence="2">Uncharacterized protein</fullName>
    </submittedName>
</protein>
<accession>A0A2A6BGS1</accession>
<accession>A0A8R1Z310</accession>
<dbReference type="Proteomes" id="UP000005239">
    <property type="component" value="Unassembled WGS sequence"/>
</dbReference>
<evidence type="ECO:0000256" key="1">
    <source>
        <dbReference type="SAM" id="MobiDB-lite"/>
    </source>
</evidence>